<proteinExistence type="predicted"/>
<dbReference type="PANTHER" id="PTHR34504">
    <property type="entry name" value="ANTITOXIN HICB"/>
    <property type="match status" value="1"/>
</dbReference>
<dbReference type="InterPro" id="IPR051404">
    <property type="entry name" value="TA_system_antitoxin"/>
</dbReference>
<dbReference type="Pfam" id="PF15919">
    <property type="entry name" value="HicB_lk_antitox"/>
    <property type="match status" value="1"/>
</dbReference>
<sequence>MKTYVFKVVIEEDPFEDGRMAYFASVPALPGCHTWAYTKEELLRNIQEAVQGYIETLIQLGKPIPTEPEVQVYDEPLVSVALQYHGVLEKSLSTGG</sequence>
<dbReference type="PANTHER" id="PTHR34504:SF2">
    <property type="entry name" value="UPF0150 PROTEIN SSL0259"/>
    <property type="match status" value="1"/>
</dbReference>
<dbReference type="AlphaFoldDB" id="H5SSX0"/>
<organism evidence="2">
    <name type="scientific">Acetithermum autotrophicum</name>
    <dbReference type="NCBI Taxonomy" id="1446466"/>
    <lineage>
        <taxon>Bacteria</taxon>
        <taxon>Candidatus Bipolaricaulota</taxon>
        <taxon>Candidatus Acetithermum</taxon>
    </lineage>
</organism>
<dbReference type="InterPro" id="IPR035069">
    <property type="entry name" value="TTHA1013/TTHA0281-like"/>
</dbReference>
<dbReference type="EMBL" id="AP011802">
    <property type="protein sequence ID" value="BAL59256.1"/>
    <property type="molecule type" value="Genomic_DNA"/>
</dbReference>
<protein>
    <submittedName>
        <fullName evidence="2">Hypothetical conserved protein</fullName>
    </submittedName>
</protein>
<dbReference type="InterPro" id="IPR031807">
    <property type="entry name" value="HicB-like"/>
</dbReference>
<reference evidence="2" key="2">
    <citation type="journal article" date="2012" name="PLoS ONE">
        <title>A Deeply Branching Thermophilic Bacterium with an Ancient Acetyl-CoA Pathway Dominates a Subsurface Ecosystem.</title>
        <authorList>
            <person name="Takami H."/>
            <person name="Noguchi H."/>
            <person name="Takaki Y."/>
            <person name="Uchiyama I."/>
            <person name="Toyoda A."/>
            <person name="Nishi S."/>
            <person name="Chee G.-J."/>
            <person name="Arai W."/>
            <person name="Nunoura T."/>
            <person name="Itoh T."/>
            <person name="Hattori M."/>
            <person name="Takai K."/>
        </authorList>
    </citation>
    <scope>NUCLEOTIDE SEQUENCE</scope>
</reference>
<gene>
    <name evidence="2" type="ORF">HGMM_OP3C411</name>
</gene>
<evidence type="ECO:0000313" key="2">
    <source>
        <dbReference type="EMBL" id="BAL59256.1"/>
    </source>
</evidence>
<name>H5SSX0_ACEAU</name>
<dbReference type="SUPFAM" id="SSF143100">
    <property type="entry name" value="TTHA1013/TTHA0281-like"/>
    <property type="match status" value="1"/>
</dbReference>
<evidence type="ECO:0000259" key="1">
    <source>
        <dbReference type="Pfam" id="PF15919"/>
    </source>
</evidence>
<reference evidence="2" key="1">
    <citation type="journal article" date="2005" name="Environ. Microbiol.">
        <title>Genetic and functional properties of uncultivated thermophilic crenarchaeotes from a subsurface gold mine as revealed by analysis of genome fragments.</title>
        <authorList>
            <person name="Nunoura T."/>
            <person name="Hirayama H."/>
            <person name="Takami H."/>
            <person name="Oida H."/>
            <person name="Nishi S."/>
            <person name="Shimamura S."/>
            <person name="Suzuki Y."/>
            <person name="Inagaki F."/>
            <person name="Takai K."/>
            <person name="Nealson K.H."/>
            <person name="Horikoshi K."/>
        </authorList>
    </citation>
    <scope>NUCLEOTIDE SEQUENCE</scope>
</reference>
<feature type="domain" description="HicB-like antitoxin of toxin-antitoxin system" evidence="1">
    <location>
        <begin position="8"/>
        <end position="72"/>
    </location>
</feature>
<accession>H5SSX0</accession>
<dbReference type="Gene3D" id="3.30.160.250">
    <property type="match status" value="1"/>
</dbReference>